<evidence type="ECO:0000313" key="1">
    <source>
        <dbReference type="EMBL" id="MPM28110.1"/>
    </source>
</evidence>
<dbReference type="AlphaFoldDB" id="A0A644YI29"/>
<organism evidence="1">
    <name type="scientific">bioreactor metagenome</name>
    <dbReference type="NCBI Taxonomy" id="1076179"/>
    <lineage>
        <taxon>unclassified sequences</taxon>
        <taxon>metagenomes</taxon>
        <taxon>ecological metagenomes</taxon>
    </lineage>
</organism>
<reference evidence="1" key="1">
    <citation type="submission" date="2019-08" db="EMBL/GenBank/DDBJ databases">
        <authorList>
            <person name="Kucharzyk K."/>
            <person name="Murdoch R.W."/>
            <person name="Higgins S."/>
            <person name="Loffler F."/>
        </authorList>
    </citation>
    <scope>NUCLEOTIDE SEQUENCE</scope>
</reference>
<gene>
    <name evidence="1" type="ORF">SDC9_74629</name>
</gene>
<name>A0A644YI29_9ZZZZ</name>
<comment type="caution">
    <text evidence="1">The sequence shown here is derived from an EMBL/GenBank/DDBJ whole genome shotgun (WGS) entry which is preliminary data.</text>
</comment>
<accession>A0A644YI29</accession>
<sequence>MPASSAAASSASESCASLVSFTSSAICGANPASSVPAAFRMRCAVICESSLCAVSLREKLRNASTSADGGAGTVWLPGVCAATCGSHCRAASSAANPLTLISSTCLRPCAQPERSGAGAEGDSSSVFSACGLAAIATTFRACHYRGCGTQLQAMERAATRHRGSAQSAMRRLIRSHAACKPIGAAFVRGGA</sequence>
<protein>
    <submittedName>
        <fullName evidence="1">Uncharacterized protein</fullName>
    </submittedName>
</protein>
<dbReference type="EMBL" id="VSSQ01005165">
    <property type="protein sequence ID" value="MPM28110.1"/>
    <property type="molecule type" value="Genomic_DNA"/>
</dbReference>
<proteinExistence type="predicted"/>